<evidence type="ECO:0000313" key="5">
    <source>
        <dbReference type="Proteomes" id="UP000244655"/>
    </source>
</evidence>
<dbReference type="OrthoDB" id="350951at2"/>
<evidence type="ECO:0000256" key="2">
    <source>
        <dbReference type="SAM" id="Phobius"/>
    </source>
</evidence>
<keyword evidence="5" id="KW-1185">Reference proteome</keyword>
<accession>A0A2S1LXV0</accession>
<reference evidence="4 5" key="1">
    <citation type="submission" date="2018-01" db="EMBL/GenBank/DDBJ databases">
        <title>Genome sequence of Borrelia tachyglossi.</title>
        <authorList>
            <person name="Gofton A.W."/>
        </authorList>
    </citation>
    <scope>NUCLEOTIDE SEQUENCE [LARGE SCALE GENOMIC DNA]</scope>
    <source>
        <strain evidence="4 5">Bc-F10-1268</strain>
    </source>
</reference>
<keyword evidence="2" id="KW-1133">Transmembrane helix</keyword>
<proteinExistence type="predicted"/>
<evidence type="ECO:0000313" key="4">
    <source>
        <dbReference type="EMBL" id="AWG43102.1"/>
    </source>
</evidence>
<name>A0A2S1LXV0_9SPIR</name>
<feature type="transmembrane region" description="Helical" evidence="2">
    <location>
        <begin position="12"/>
        <end position="32"/>
    </location>
</feature>
<organism evidence="4 5">
    <name type="scientific">Candidatus Borreliella tachyglossi</name>
    <dbReference type="NCBI Taxonomy" id="1964448"/>
    <lineage>
        <taxon>Bacteria</taxon>
        <taxon>Pseudomonadati</taxon>
        <taxon>Spirochaetota</taxon>
        <taxon>Spirochaetia</taxon>
        <taxon>Spirochaetales</taxon>
        <taxon>Borreliaceae</taxon>
        <taxon>Borreliella</taxon>
    </lineage>
</organism>
<feature type="domain" description="DUF4340" evidence="3">
    <location>
        <begin position="76"/>
        <end position="258"/>
    </location>
</feature>
<keyword evidence="2" id="KW-0812">Transmembrane</keyword>
<dbReference type="RefSeq" id="WP_108729501.1">
    <property type="nucleotide sequence ID" value="NZ_CP025785.1"/>
</dbReference>
<protein>
    <submittedName>
        <fullName evidence="4">N-acetylglucosamine-6-phosphate deacetylase</fullName>
    </submittedName>
</protein>
<feature type="compositionally biased region" description="Basic and acidic residues" evidence="1">
    <location>
        <begin position="327"/>
        <end position="347"/>
    </location>
</feature>
<keyword evidence="2" id="KW-0472">Membrane</keyword>
<dbReference type="Proteomes" id="UP000244655">
    <property type="component" value="Chromosome"/>
</dbReference>
<evidence type="ECO:0000259" key="3">
    <source>
        <dbReference type="Pfam" id="PF14238"/>
    </source>
</evidence>
<dbReference type="InterPro" id="IPR025641">
    <property type="entry name" value="DUF4340"/>
</dbReference>
<gene>
    <name evidence="4" type="ORF">CR532_03945</name>
</gene>
<feature type="region of interest" description="Disordered" evidence="1">
    <location>
        <begin position="320"/>
        <end position="347"/>
    </location>
</feature>
<dbReference type="Pfam" id="PF14238">
    <property type="entry name" value="DUF4340"/>
    <property type="match status" value="1"/>
</dbReference>
<evidence type="ECO:0000256" key="1">
    <source>
        <dbReference type="SAM" id="MobiDB-lite"/>
    </source>
</evidence>
<sequence>MNNKELLLGKKENIKIIMIIILTSTFFLGILFSNENQVAKLLQEPFFAIDFNKIAKIETELEGTITKSGKGWELTYNNINLPIDERRVSSMIQALEKLQKNKLVSRDPKIHKELGIKENPDFKLFDDKNNLLTEIFIGNPGEGDTRLAYIKSNNDNVYLTNNIFLSYKGNSYNTFANTKLFSNREENTKLESLILKVLKKPNKDEEDAIQNDYNISTKDGLYFFNQEVLHKERLLQTIQEFSTDGFEIDTLKINDYRLQYNIELTWNNKSVNNIDIYLNKNEKDSNILMKKDNDIYYHITTKWAFFDVFNLEKNIKDSYPNEGSLHNAHDHDHDHHHDHPHPHDHDH</sequence>
<dbReference type="AlphaFoldDB" id="A0A2S1LXV0"/>
<dbReference type="EMBL" id="CP025785">
    <property type="protein sequence ID" value="AWG43102.1"/>
    <property type="molecule type" value="Genomic_DNA"/>
</dbReference>